<keyword evidence="1" id="KW-1133">Transmembrane helix</keyword>
<feature type="transmembrane region" description="Helical" evidence="1">
    <location>
        <begin position="9"/>
        <end position="26"/>
    </location>
</feature>
<dbReference type="InterPro" id="IPR029044">
    <property type="entry name" value="Nucleotide-diphossugar_trans"/>
</dbReference>
<reference evidence="2 3" key="1">
    <citation type="journal article" date="2016" name="Sci. Rep.">
        <title>Peltaster fructicola genome reveals evolution from an invasive phytopathogen to an ectophytic parasite.</title>
        <authorList>
            <person name="Xu C."/>
            <person name="Chen H."/>
            <person name="Gleason M.L."/>
            <person name="Xu J.R."/>
            <person name="Liu H."/>
            <person name="Zhang R."/>
            <person name="Sun G."/>
        </authorList>
    </citation>
    <scope>NUCLEOTIDE SEQUENCE [LARGE SCALE GENOMIC DNA]</scope>
    <source>
        <strain evidence="2 3">LNHT1506</strain>
    </source>
</reference>
<keyword evidence="1" id="KW-0812">Transmembrane</keyword>
<accession>A0A6H0XPS8</accession>
<proteinExistence type="predicted"/>
<dbReference type="AlphaFoldDB" id="A0A6H0XPS8"/>
<dbReference type="Gene3D" id="3.90.550.10">
    <property type="entry name" value="Spore Coat Polysaccharide Biosynthesis Protein SpsA, Chain A"/>
    <property type="match status" value="1"/>
</dbReference>
<keyword evidence="1" id="KW-0472">Membrane</keyword>
<dbReference type="InterPro" id="IPR050587">
    <property type="entry name" value="GNT1/Glycosyltrans_8"/>
</dbReference>
<evidence type="ECO:0000313" key="2">
    <source>
        <dbReference type="EMBL" id="QIW96733.1"/>
    </source>
</evidence>
<dbReference type="OrthoDB" id="2014201at2759"/>
<dbReference type="SUPFAM" id="SSF53448">
    <property type="entry name" value="Nucleotide-diphospho-sugar transferases"/>
    <property type="match status" value="1"/>
</dbReference>
<organism evidence="2 3">
    <name type="scientific">Peltaster fructicola</name>
    <dbReference type="NCBI Taxonomy" id="286661"/>
    <lineage>
        <taxon>Eukaryota</taxon>
        <taxon>Fungi</taxon>
        <taxon>Dikarya</taxon>
        <taxon>Ascomycota</taxon>
        <taxon>Pezizomycotina</taxon>
        <taxon>Dothideomycetes</taxon>
        <taxon>Dothideomycetes incertae sedis</taxon>
        <taxon>Peltaster</taxon>
    </lineage>
</organism>
<sequence>MRLPRRSRISFICVTISIVVTAGLFLSRTQVYRDFRAANFDNFDTTRWSWQLDMPWYPLPRFQSVAIVSAPHNWRGPGHETFATFYASRDASMSDPYFLAAQQMIYRVLWDPKSKSKKYPITIFVAPFVPAEQRAYFAAAGALVRELPLRPFVPNQAGAAGRLRDMFSKLEMWRQTEFSKITYLDSDAFPLVNVDTLFDLAKEQTCREQYLPAEDKANVSSICKYTMAGYMDYNGVNAGVLVFNPNVPMYERLVRESQDQSKFDNGFMEQALLQLAYSTEHDAPFPPTSLDHAYNGGVDTKDRGDPLYIVHHKLWATDLNPKDSWWYNVFNETWTEMLDFYKSSEFHSLRLKDGLPSGTP</sequence>
<gene>
    <name evidence="2" type="ORF">AMS68_002251</name>
</gene>
<evidence type="ECO:0000313" key="3">
    <source>
        <dbReference type="Proteomes" id="UP000503462"/>
    </source>
</evidence>
<protein>
    <recommendedName>
        <fullName evidence="4">Glycosyltransferase family 8 protein</fullName>
    </recommendedName>
</protein>
<dbReference type="EMBL" id="CP051140">
    <property type="protein sequence ID" value="QIW96733.1"/>
    <property type="molecule type" value="Genomic_DNA"/>
</dbReference>
<dbReference type="PANTHER" id="PTHR11183">
    <property type="entry name" value="GLYCOGENIN SUBFAMILY MEMBER"/>
    <property type="match status" value="1"/>
</dbReference>
<evidence type="ECO:0008006" key="4">
    <source>
        <dbReference type="Google" id="ProtNLM"/>
    </source>
</evidence>
<keyword evidence="3" id="KW-1185">Reference proteome</keyword>
<name>A0A6H0XPS8_9PEZI</name>
<evidence type="ECO:0000256" key="1">
    <source>
        <dbReference type="SAM" id="Phobius"/>
    </source>
</evidence>
<dbReference type="Proteomes" id="UP000503462">
    <property type="component" value="Chromosome 2"/>
</dbReference>